<evidence type="ECO:0000313" key="2">
    <source>
        <dbReference type="EMBL" id="MDN3713734.1"/>
    </source>
</evidence>
<gene>
    <name evidence="2" type="ORF">QWZ10_21810</name>
</gene>
<accession>A0ABT8DAA9</accession>
<evidence type="ECO:0000256" key="1">
    <source>
        <dbReference type="SAM" id="MobiDB-lite"/>
    </source>
</evidence>
<name>A0ABT8DAA9_9RHOB</name>
<feature type="compositionally biased region" description="Basic residues" evidence="1">
    <location>
        <begin position="23"/>
        <end position="35"/>
    </location>
</feature>
<organism evidence="2 3">
    <name type="scientific">Paracoccus cavernae</name>
    <dbReference type="NCBI Taxonomy" id="1571207"/>
    <lineage>
        <taxon>Bacteria</taxon>
        <taxon>Pseudomonadati</taxon>
        <taxon>Pseudomonadota</taxon>
        <taxon>Alphaproteobacteria</taxon>
        <taxon>Rhodobacterales</taxon>
        <taxon>Paracoccaceae</taxon>
        <taxon>Paracoccus</taxon>
    </lineage>
</organism>
<reference evidence="3" key="1">
    <citation type="journal article" date="2019" name="Int. J. Syst. Evol. Microbiol.">
        <title>The Global Catalogue of Microorganisms (GCM) 10K type strain sequencing project: providing services to taxonomists for standard genome sequencing and annotation.</title>
        <authorList>
            <consortium name="The Broad Institute Genomics Platform"/>
            <consortium name="The Broad Institute Genome Sequencing Center for Infectious Disease"/>
            <person name="Wu L."/>
            <person name="Ma J."/>
        </authorList>
    </citation>
    <scope>NUCLEOTIDE SEQUENCE [LARGE SCALE GENOMIC DNA]</scope>
    <source>
        <strain evidence="3">CECT 8482</strain>
    </source>
</reference>
<proteinExistence type="predicted"/>
<feature type="region of interest" description="Disordered" evidence="1">
    <location>
        <begin position="1"/>
        <end position="47"/>
    </location>
</feature>
<evidence type="ECO:0000313" key="3">
    <source>
        <dbReference type="Proteomes" id="UP001243846"/>
    </source>
</evidence>
<dbReference type="Proteomes" id="UP001243846">
    <property type="component" value="Unassembled WGS sequence"/>
</dbReference>
<feature type="compositionally biased region" description="Low complexity" evidence="1">
    <location>
        <begin position="100"/>
        <end position="118"/>
    </location>
</feature>
<comment type="caution">
    <text evidence="2">The sequence shown here is derived from an EMBL/GenBank/DDBJ whole genome shotgun (WGS) entry which is preliminary data.</text>
</comment>
<feature type="region of interest" description="Disordered" evidence="1">
    <location>
        <begin position="84"/>
        <end position="133"/>
    </location>
</feature>
<sequence length="133" mass="14279">MFGARQQAAMRSTVPVSGTNTGKRGKSRQMRRCGKARTDRRGHDPFSTTRRAVLAGLVLSTAVFAAPAFAEKAKIKIGFMGPLSGGNAQQGLGAKNGFCSRSSRPMPRRTPNSRSSRSCLTMPRTRKPASAPR</sequence>
<keyword evidence="3" id="KW-1185">Reference proteome</keyword>
<evidence type="ECO:0008006" key="4">
    <source>
        <dbReference type="Google" id="ProtNLM"/>
    </source>
</evidence>
<dbReference type="EMBL" id="JAUFRC010000002">
    <property type="protein sequence ID" value="MDN3713734.1"/>
    <property type="molecule type" value="Genomic_DNA"/>
</dbReference>
<protein>
    <recommendedName>
        <fullName evidence="4">Leucine-binding protein domain-containing protein</fullName>
    </recommendedName>
</protein>